<evidence type="ECO:0000313" key="2">
    <source>
        <dbReference type="WBParaSite" id="ALUE_0001599301-mRNA-1"/>
    </source>
</evidence>
<proteinExistence type="predicted"/>
<protein>
    <submittedName>
        <fullName evidence="2">Uncharacterized protein</fullName>
    </submittedName>
</protein>
<sequence>SIELSVGELSAKFAFLSKALIYGKQFLTTIYPTLSYPASEFLRKKKLSRSTSAAIKYFEKASPKLLACGERYYDVGFDEENLSEDYSPNDFRGVREQIQKSNAT</sequence>
<accession>A0A9J2Q198</accession>
<organism evidence="1 2">
    <name type="scientific">Ascaris lumbricoides</name>
    <name type="common">Giant roundworm</name>
    <dbReference type="NCBI Taxonomy" id="6252"/>
    <lineage>
        <taxon>Eukaryota</taxon>
        <taxon>Metazoa</taxon>
        <taxon>Ecdysozoa</taxon>
        <taxon>Nematoda</taxon>
        <taxon>Chromadorea</taxon>
        <taxon>Rhabditida</taxon>
        <taxon>Spirurina</taxon>
        <taxon>Ascaridomorpha</taxon>
        <taxon>Ascaridoidea</taxon>
        <taxon>Ascarididae</taxon>
        <taxon>Ascaris</taxon>
    </lineage>
</organism>
<dbReference type="Proteomes" id="UP000036681">
    <property type="component" value="Unplaced"/>
</dbReference>
<reference evidence="2" key="1">
    <citation type="submission" date="2023-03" db="UniProtKB">
        <authorList>
            <consortium name="WormBaseParasite"/>
        </authorList>
    </citation>
    <scope>IDENTIFICATION</scope>
</reference>
<name>A0A9J2Q198_ASCLU</name>
<evidence type="ECO:0000313" key="1">
    <source>
        <dbReference type="Proteomes" id="UP000036681"/>
    </source>
</evidence>
<keyword evidence="1" id="KW-1185">Reference proteome</keyword>
<dbReference type="AlphaFoldDB" id="A0A9J2Q198"/>
<dbReference type="WBParaSite" id="ALUE_0001599301-mRNA-1">
    <property type="protein sequence ID" value="ALUE_0001599301-mRNA-1"/>
    <property type="gene ID" value="ALUE_0001599301"/>
</dbReference>